<evidence type="ECO:0000313" key="2">
    <source>
        <dbReference type="Proteomes" id="UP000184301"/>
    </source>
</evidence>
<evidence type="ECO:0000313" key="1">
    <source>
        <dbReference type="EMBL" id="SHJ65290.1"/>
    </source>
</evidence>
<dbReference type="Proteomes" id="UP000184301">
    <property type="component" value="Unassembled WGS sequence"/>
</dbReference>
<organism evidence="1 2">
    <name type="scientific">Hespellia stercorisuis DSM 15480</name>
    <dbReference type="NCBI Taxonomy" id="1121950"/>
    <lineage>
        <taxon>Bacteria</taxon>
        <taxon>Bacillati</taxon>
        <taxon>Bacillota</taxon>
        <taxon>Clostridia</taxon>
        <taxon>Lachnospirales</taxon>
        <taxon>Lachnospiraceae</taxon>
        <taxon>Hespellia</taxon>
    </lineage>
</organism>
<dbReference type="OrthoDB" id="9792035at2"/>
<dbReference type="RefSeq" id="WP_073106503.1">
    <property type="nucleotide sequence ID" value="NZ_FQZY01000013.1"/>
</dbReference>
<proteinExistence type="predicted"/>
<dbReference type="STRING" id="1121950.SAMN02745243_01069"/>
<sequence>MTNEQKSTILHLRSAGCKYVSIAETVGLSINTVKSYCRRQGLALAAEKSSVIDDASRCKQCGQALVTKPGSKPKKFCSDKCRNAWWKMHPNAENRKAYYSRICTHCGKAYTVYGRPNSKFCCHACSAQHRTKRAEAAI</sequence>
<name>A0A1M6L245_9FIRM</name>
<accession>A0A1M6L245</accession>
<reference evidence="1 2" key="1">
    <citation type="submission" date="2016-11" db="EMBL/GenBank/DDBJ databases">
        <authorList>
            <person name="Jaros S."/>
            <person name="Januszkiewicz K."/>
            <person name="Wedrychowicz H."/>
        </authorList>
    </citation>
    <scope>NUCLEOTIDE SEQUENCE [LARGE SCALE GENOMIC DNA]</scope>
    <source>
        <strain evidence="1 2">DSM 15480</strain>
    </source>
</reference>
<protein>
    <recommendedName>
        <fullName evidence="3">RNA polymerase subunit sigma-70</fullName>
    </recommendedName>
</protein>
<keyword evidence="2" id="KW-1185">Reference proteome</keyword>
<dbReference type="EMBL" id="FQZY01000013">
    <property type="protein sequence ID" value="SHJ65290.1"/>
    <property type="molecule type" value="Genomic_DNA"/>
</dbReference>
<dbReference type="AlphaFoldDB" id="A0A1M6L245"/>
<evidence type="ECO:0008006" key="3">
    <source>
        <dbReference type="Google" id="ProtNLM"/>
    </source>
</evidence>
<gene>
    <name evidence="1" type="ORF">SAMN02745243_01069</name>
</gene>